<dbReference type="AlphaFoldDB" id="A0A085WEB3"/>
<protein>
    <submittedName>
        <fullName evidence="1">Uncharacterized protein</fullName>
    </submittedName>
</protein>
<organism evidence="1 2">
    <name type="scientific">Hyalangium minutum</name>
    <dbReference type="NCBI Taxonomy" id="394096"/>
    <lineage>
        <taxon>Bacteria</taxon>
        <taxon>Pseudomonadati</taxon>
        <taxon>Myxococcota</taxon>
        <taxon>Myxococcia</taxon>
        <taxon>Myxococcales</taxon>
        <taxon>Cystobacterineae</taxon>
        <taxon>Archangiaceae</taxon>
        <taxon>Hyalangium</taxon>
    </lineage>
</organism>
<evidence type="ECO:0000313" key="1">
    <source>
        <dbReference type="EMBL" id="KFE66026.1"/>
    </source>
</evidence>
<evidence type="ECO:0000313" key="2">
    <source>
        <dbReference type="Proteomes" id="UP000028725"/>
    </source>
</evidence>
<gene>
    <name evidence="1" type="ORF">DB31_1091</name>
</gene>
<keyword evidence="2" id="KW-1185">Reference proteome</keyword>
<dbReference type="STRING" id="394096.DB31_1091"/>
<proteinExistence type="predicted"/>
<reference evidence="1 2" key="1">
    <citation type="submission" date="2014-04" db="EMBL/GenBank/DDBJ databases">
        <title>Genome assembly of Hyalangium minutum DSM 14724.</title>
        <authorList>
            <person name="Sharma G."/>
            <person name="Subramanian S."/>
        </authorList>
    </citation>
    <scope>NUCLEOTIDE SEQUENCE [LARGE SCALE GENOMIC DNA]</scope>
    <source>
        <strain evidence="1 2">DSM 14724</strain>
    </source>
</reference>
<name>A0A085WEB3_9BACT</name>
<accession>A0A085WEB3</accession>
<sequence length="394" mass="42964">MEAMPTDHPLDAEGPGASAETLVSEDLQDTYILLLDAGRGVPWVREVPAGCYLETNVTVAAMLRSAELPPLSLPEPMTIPEGSTLRWEAQGAGEGAQGRLHEVSRLDLQLLRVTTTSVRAQVEDPFAGLEPLGGVSQPKTLPMLERSLGRTADLDLAREGTLSAYQHFVSFGAVPLADPEGGVLRSGRVAVFTQQRTPGPELRFLRQARRLDAESVLNVQWSAEYDDGSVEVRSSARFTGRMVLWNVHIDSAGQQTRGDLSVVFSHLSPDTVRALARGLRGEAEDLEGRWHAELLLADQEVMLWRDLARLRVCERNGIDVERFLREARTEAMELWQGDVGLQTLALARTPDEVGDMLVRLGDTAEPAAQALARLMVDLGAPLEGTLRIAPAQST</sequence>
<dbReference type="EMBL" id="JMCB01000011">
    <property type="protein sequence ID" value="KFE66026.1"/>
    <property type="molecule type" value="Genomic_DNA"/>
</dbReference>
<comment type="caution">
    <text evidence="1">The sequence shown here is derived from an EMBL/GenBank/DDBJ whole genome shotgun (WGS) entry which is preliminary data.</text>
</comment>
<dbReference type="Proteomes" id="UP000028725">
    <property type="component" value="Unassembled WGS sequence"/>
</dbReference>